<evidence type="ECO:0000256" key="4">
    <source>
        <dbReference type="ARBA" id="ARBA00022801"/>
    </source>
</evidence>
<reference evidence="7 8" key="1">
    <citation type="submission" date="2018-12" db="EMBL/GenBank/DDBJ databases">
        <authorList>
            <consortium name="Pathogen Informatics"/>
        </authorList>
    </citation>
    <scope>NUCLEOTIDE SEQUENCE [LARGE SCALE GENOMIC DNA]</scope>
    <source>
        <strain evidence="7 8">NCTC13079</strain>
    </source>
</reference>
<dbReference type="AlphaFoldDB" id="A0A3S4Z4K8"/>
<dbReference type="PANTHER" id="PTHR43390">
    <property type="entry name" value="SIGNAL PEPTIDASE I"/>
    <property type="match status" value="1"/>
</dbReference>
<keyword evidence="4 5" id="KW-0378">Hydrolase</keyword>
<dbReference type="EMBL" id="LR134523">
    <property type="protein sequence ID" value="VEJ36227.1"/>
    <property type="molecule type" value="Genomic_DNA"/>
</dbReference>
<keyword evidence="8" id="KW-1185">Reference proteome</keyword>
<dbReference type="GO" id="GO:0004252">
    <property type="term" value="F:serine-type endopeptidase activity"/>
    <property type="evidence" value="ECO:0007669"/>
    <property type="project" value="InterPro"/>
</dbReference>
<keyword evidence="5" id="KW-1133">Transmembrane helix</keyword>
<dbReference type="Gene3D" id="2.10.109.10">
    <property type="entry name" value="Umud Fragment, subunit A"/>
    <property type="match status" value="1"/>
</dbReference>
<dbReference type="GO" id="GO:0005886">
    <property type="term" value="C:plasma membrane"/>
    <property type="evidence" value="ECO:0007669"/>
    <property type="project" value="UniProtKB-SubCell"/>
</dbReference>
<name>A0A3S4Z4K8_9FIRM</name>
<comment type="similarity">
    <text evidence="2 5">Belongs to the peptidase S26 family.</text>
</comment>
<keyword evidence="5" id="KW-0812">Transmembrane</keyword>
<dbReference type="RefSeq" id="WP_126466131.1">
    <property type="nucleotide sequence ID" value="NZ_JAUSWF010000004.1"/>
</dbReference>
<keyword evidence="3 5" id="KW-0645">Protease</keyword>
<dbReference type="InterPro" id="IPR019533">
    <property type="entry name" value="Peptidase_S26"/>
</dbReference>
<keyword evidence="5" id="KW-0472">Membrane</keyword>
<comment type="subcellular location">
    <subcellularLocation>
        <location evidence="1">Cell membrane</location>
        <topology evidence="1">Single-pass type II membrane protein</topology>
    </subcellularLocation>
    <subcellularLocation>
        <location evidence="5">Membrane</location>
        <topology evidence="5">Single-pass type II membrane protein</topology>
    </subcellularLocation>
</comment>
<accession>A0A3S4Z4K8</accession>
<dbReference type="OrthoDB" id="9802919at2"/>
<gene>
    <name evidence="7" type="primary">sipT</name>
    <name evidence="7" type="ORF">NCTC13079_01431</name>
</gene>
<dbReference type="PROSITE" id="PS00501">
    <property type="entry name" value="SPASE_I_1"/>
    <property type="match status" value="1"/>
</dbReference>
<evidence type="ECO:0000256" key="5">
    <source>
        <dbReference type="RuleBase" id="RU362042"/>
    </source>
</evidence>
<comment type="catalytic activity">
    <reaction evidence="5">
        <text>Cleavage of hydrophobic, N-terminal signal or leader sequences from secreted and periplasmic proteins.</text>
        <dbReference type="EC" id="3.4.21.89"/>
    </reaction>
</comment>
<dbReference type="KEGG" id="piv:NCTC13079_01431"/>
<dbReference type="Proteomes" id="UP000269544">
    <property type="component" value="Chromosome"/>
</dbReference>
<dbReference type="PANTHER" id="PTHR43390:SF1">
    <property type="entry name" value="CHLOROPLAST PROCESSING PEPTIDASE"/>
    <property type="match status" value="1"/>
</dbReference>
<feature type="transmembrane region" description="Helical" evidence="5">
    <location>
        <begin position="17"/>
        <end position="36"/>
    </location>
</feature>
<evidence type="ECO:0000256" key="1">
    <source>
        <dbReference type="ARBA" id="ARBA00004401"/>
    </source>
</evidence>
<dbReference type="InterPro" id="IPR019756">
    <property type="entry name" value="Pept_S26A_signal_pept_1_Ser-AS"/>
</dbReference>
<dbReference type="SUPFAM" id="SSF51306">
    <property type="entry name" value="LexA/Signal peptidase"/>
    <property type="match status" value="1"/>
</dbReference>
<dbReference type="GO" id="GO:0006465">
    <property type="term" value="P:signal peptide processing"/>
    <property type="evidence" value="ECO:0007669"/>
    <property type="project" value="InterPro"/>
</dbReference>
<sequence>MFHITKNTNKARNIREWVLSIGVAFLLALFIRTFIFQTSYVEGSSMYPTFEDGDLLIVNKYENIINPQKYTRGDIIIFSPPIKNNKKCI</sequence>
<evidence type="ECO:0000313" key="8">
    <source>
        <dbReference type="Proteomes" id="UP000269544"/>
    </source>
</evidence>
<dbReference type="InterPro" id="IPR036286">
    <property type="entry name" value="LexA/Signal_pep-like_sf"/>
</dbReference>
<dbReference type="GO" id="GO:0009003">
    <property type="term" value="F:signal peptidase activity"/>
    <property type="evidence" value="ECO:0007669"/>
    <property type="project" value="UniProtKB-EC"/>
</dbReference>
<evidence type="ECO:0000256" key="3">
    <source>
        <dbReference type="ARBA" id="ARBA00022670"/>
    </source>
</evidence>
<organism evidence="7 8">
    <name type="scientific">Aedoeadaptatus ivorii</name>
    <dbReference type="NCBI Taxonomy" id="54006"/>
    <lineage>
        <taxon>Bacteria</taxon>
        <taxon>Bacillati</taxon>
        <taxon>Bacillota</taxon>
        <taxon>Tissierellia</taxon>
        <taxon>Tissierellales</taxon>
        <taxon>Peptoniphilaceae</taxon>
        <taxon>Aedoeadaptatus</taxon>
    </lineage>
</organism>
<proteinExistence type="inferred from homology"/>
<protein>
    <recommendedName>
        <fullName evidence="5">Signal peptidase I</fullName>
        <ecNumber evidence="5">3.4.21.89</ecNumber>
    </recommendedName>
</protein>
<dbReference type="NCBIfam" id="TIGR02227">
    <property type="entry name" value="sigpep_I_bact"/>
    <property type="match status" value="1"/>
</dbReference>
<evidence type="ECO:0000259" key="6">
    <source>
        <dbReference type="Pfam" id="PF10502"/>
    </source>
</evidence>
<dbReference type="CDD" id="cd06530">
    <property type="entry name" value="S26_SPase_I"/>
    <property type="match status" value="1"/>
</dbReference>
<dbReference type="Pfam" id="PF10502">
    <property type="entry name" value="Peptidase_S26"/>
    <property type="match status" value="1"/>
</dbReference>
<evidence type="ECO:0000256" key="2">
    <source>
        <dbReference type="ARBA" id="ARBA00009370"/>
    </source>
</evidence>
<evidence type="ECO:0000313" key="7">
    <source>
        <dbReference type="EMBL" id="VEJ36227.1"/>
    </source>
</evidence>
<dbReference type="EC" id="3.4.21.89" evidence="5"/>
<feature type="domain" description="Peptidase S26" evidence="6">
    <location>
        <begin position="14"/>
        <end position="88"/>
    </location>
</feature>
<dbReference type="InterPro" id="IPR000223">
    <property type="entry name" value="Pept_S26A_signal_pept_1"/>
</dbReference>